<evidence type="ECO:0000313" key="3">
    <source>
        <dbReference type="Proteomes" id="UP000316905"/>
    </source>
</evidence>
<dbReference type="PANTHER" id="PTHR38775:SF1">
    <property type="entry name" value="INNER MEMBRANE PROTEIN"/>
    <property type="match status" value="1"/>
</dbReference>
<gene>
    <name evidence="2" type="ORF">IQ22_02896</name>
</gene>
<reference evidence="2 3" key="1">
    <citation type="journal article" date="2015" name="Stand. Genomic Sci.">
        <title>Genomic Encyclopedia of Bacterial and Archaeal Type Strains, Phase III: the genomes of soil and plant-associated and newly described type strains.</title>
        <authorList>
            <person name="Whitman W.B."/>
            <person name="Woyke T."/>
            <person name="Klenk H.P."/>
            <person name="Zhou Y."/>
            <person name="Lilburn T.G."/>
            <person name="Beck B.J."/>
            <person name="De Vos P."/>
            <person name="Vandamme P."/>
            <person name="Eisen J.A."/>
            <person name="Garrity G."/>
            <person name="Hugenholtz P."/>
            <person name="Kyrpides N.C."/>
        </authorList>
    </citation>
    <scope>NUCLEOTIDE SEQUENCE [LARGE SCALE GENOMIC DNA]</scope>
    <source>
        <strain evidence="2 3">CGMCC 1.6858</strain>
    </source>
</reference>
<keyword evidence="1" id="KW-1133">Transmembrane helix</keyword>
<accession>A0A562Q8H2</accession>
<organism evidence="2 3">
    <name type="scientific">Pseudomonas duriflava</name>
    <dbReference type="NCBI Taxonomy" id="459528"/>
    <lineage>
        <taxon>Bacteria</taxon>
        <taxon>Pseudomonadati</taxon>
        <taxon>Pseudomonadota</taxon>
        <taxon>Gammaproteobacteria</taxon>
        <taxon>Pseudomonadales</taxon>
        <taxon>Pseudomonadaceae</taxon>
        <taxon>Pseudomonas</taxon>
    </lineage>
</organism>
<dbReference type="Pfam" id="PF06611">
    <property type="entry name" value="DUF1145"/>
    <property type="match status" value="1"/>
</dbReference>
<evidence type="ECO:0000256" key="1">
    <source>
        <dbReference type="SAM" id="Phobius"/>
    </source>
</evidence>
<dbReference type="RefSeq" id="WP_145143074.1">
    <property type="nucleotide sequence ID" value="NZ_VLKY01000009.1"/>
</dbReference>
<keyword evidence="1" id="KW-0812">Transmembrane</keyword>
<protein>
    <submittedName>
        <fullName evidence="2">Putative membrane protein</fullName>
    </submittedName>
</protein>
<dbReference type="Proteomes" id="UP000316905">
    <property type="component" value="Unassembled WGS sequence"/>
</dbReference>
<name>A0A562Q8H2_9PSED</name>
<dbReference type="InterPro" id="IPR009525">
    <property type="entry name" value="DUF1145"/>
</dbReference>
<proteinExistence type="predicted"/>
<keyword evidence="3" id="KW-1185">Reference proteome</keyword>
<evidence type="ECO:0000313" key="2">
    <source>
        <dbReference type="EMBL" id="TWI53057.1"/>
    </source>
</evidence>
<dbReference type="PANTHER" id="PTHR38775">
    <property type="entry name" value="INNER MEMBRANE PROTEIN-RELATED"/>
    <property type="match status" value="1"/>
</dbReference>
<dbReference type="AlphaFoldDB" id="A0A562Q8H2"/>
<feature type="transmembrane region" description="Helical" evidence="1">
    <location>
        <begin position="34"/>
        <end position="54"/>
    </location>
</feature>
<comment type="caution">
    <text evidence="2">The sequence shown here is derived from an EMBL/GenBank/DDBJ whole genome shotgun (WGS) entry which is preliminary data.</text>
</comment>
<sequence>MSSLLIFLGKLISLLFWLVVIANLVKPFAYPFDVLLNLAGVGLLIVHGLEVLLLNGRIRRSPTPWRSRLGVMLFGVFHWHRLPAKSNAAV</sequence>
<dbReference type="OrthoDB" id="7032679at2"/>
<keyword evidence="1" id="KW-0472">Membrane</keyword>
<dbReference type="EMBL" id="VLKY01000009">
    <property type="protein sequence ID" value="TWI53057.1"/>
    <property type="molecule type" value="Genomic_DNA"/>
</dbReference>